<gene>
    <name evidence="2" type="ORF">AMECASPLE_018388</name>
</gene>
<evidence type="ECO:0000256" key="1">
    <source>
        <dbReference type="SAM" id="Phobius"/>
    </source>
</evidence>
<proteinExistence type="predicted"/>
<sequence>MQGDTKKEGGVLRPFWDPQVLHATGFLFTYFSLTRVLAVAPRTVFTRYFPLFTSLPFLLSTESRTIEQPSPVTAPPPSLFLSLPDLSPLFLPSLRSLLSSSVRHFL</sequence>
<keyword evidence="1" id="KW-1133">Transmembrane helix</keyword>
<comment type="caution">
    <text evidence="2">The sequence shown here is derived from an EMBL/GenBank/DDBJ whole genome shotgun (WGS) entry which is preliminary data.</text>
</comment>
<evidence type="ECO:0000313" key="2">
    <source>
        <dbReference type="EMBL" id="MEQ2299767.1"/>
    </source>
</evidence>
<organism evidence="2 3">
    <name type="scientific">Ameca splendens</name>
    <dbReference type="NCBI Taxonomy" id="208324"/>
    <lineage>
        <taxon>Eukaryota</taxon>
        <taxon>Metazoa</taxon>
        <taxon>Chordata</taxon>
        <taxon>Craniata</taxon>
        <taxon>Vertebrata</taxon>
        <taxon>Euteleostomi</taxon>
        <taxon>Actinopterygii</taxon>
        <taxon>Neopterygii</taxon>
        <taxon>Teleostei</taxon>
        <taxon>Neoteleostei</taxon>
        <taxon>Acanthomorphata</taxon>
        <taxon>Ovalentaria</taxon>
        <taxon>Atherinomorphae</taxon>
        <taxon>Cyprinodontiformes</taxon>
        <taxon>Goodeidae</taxon>
        <taxon>Ameca</taxon>
    </lineage>
</organism>
<accession>A0ABV0Z1J7</accession>
<dbReference type="Proteomes" id="UP001469553">
    <property type="component" value="Unassembled WGS sequence"/>
</dbReference>
<protein>
    <submittedName>
        <fullName evidence="2">Uncharacterized protein</fullName>
    </submittedName>
</protein>
<dbReference type="EMBL" id="JAHRIP010048453">
    <property type="protein sequence ID" value="MEQ2299767.1"/>
    <property type="molecule type" value="Genomic_DNA"/>
</dbReference>
<keyword evidence="3" id="KW-1185">Reference proteome</keyword>
<feature type="transmembrane region" description="Helical" evidence="1">
    <location>
        <begin position="20"/>
        <end position="40"/>
    </location>
</feature>
<keyword evidence="1" id="KW-0472">Membrane</keyword>
<reference evidence="2 3" key="1">
    <citation type="submission" date="2021-06" db="EMBL/GenBank/DDBJ databases">
        <authorList>
            <person name="Palmer J.M."/>
        </authorList>
    </citation>
    <scope>NUCLEOTIDE SEQUENCE [LARGE SCALE GENOMIC DNA]</scope>
    <source>
        <strain evidence="2 3">AS_MEX2019</strain>
        <tissue evidence="2">Muscle</tissue>
    </source>
</reference>
<keyword evidence="1" id="KW-0812">Transmembrane</keyword>
<evidence type="ECO:0000313" key="3">
    <source>
        <dbReference type="Proteomes" id="UP001469553"/>
    </source>
</evidence>
<name>A0ABV0Z1J7_9TELE</name>